<dbReference type="EMBL" id="LMTZ01000137">
    <property type="protein sequence ID" value="KST63488.1"/>
    <property type="molecule type" value="Genomic_DNA"/>
</dbReference>
<gene>
    <name evidence="1" type="ORF">BC008_13575</name>
</gene>
<accession>A0A0V7ZG14</accession>
<proteinExistence type="predicted"/>
<comment type="caution">
    <text evidence="1">The sequence shown here is derived from an EMBL/GenBank/DDBJ whole genome shotgun (WGS) entry which is preliminary data.</text>
</comment>
<keyword evidence="2" id="KW-1185">Reference proteome</keyword>
<evidence type="ECO:0000313" key="1">
    <source>
        <dbReference type="EMBL" id="KST63488.1"/>
    </source>
</evidence>
<organism evidence="1 2">
    <name type="scientific">Mastigocoleus testarum BC008</name>
    <dbReference type="NCBI Taxonomy" id="371196"/>
    <lineage>
        <taxon>Bacteria</taxon>
        <taxon>Bacillati</taxon>
        <taxon>Cyanobacteriota</taxon>
        <taxon>Cyanophyceae</taxon>
        <taxon>Nostocales</taxon>
        <taxon>Hapalosiphonaceae</taxon>
        <taxon>Mastigocoleus</taxon>
    </lineage>
</organism>
<name>A0A0V7ZG14_9CYAN</name>
<dbReference type="AlphaFoldDB" id="A0A0V7ZG14"/>
<sequence>MNNQEFESQLAEILQQMESLQSELQWNALCASSHKTGDMNLADAVDALANAVDRGVLKTNLSLYKDWHFG</sequence>
<protein>
    <submittedName>
        <fullName evidence="1">Uncharacterized protein</fullName>
    </submittedName>
</protein>
<evidence type="ECO:0000313" key="2">
    <source>
        <dbReference type="Proteomes" id="UP000053372"/>
    </source>
</evidence>
<reference evidence="1 2" key="1">
    <citation type="journal article" date="2015" name="Genome Announc.">
        <title>Draft Genome of the Euendolithic (true boring) Cyanobacterium Mastigocoleus testarum strain BC008.</title>
        <authorList>
            <person name="Guida B.S."/>
            <person name="Garcia-Pichel F."/>
        </authorList>
    </citation>
    <scope>NUCLEOTIDE SEQUENCE [LARGE SCALE GENOMIC DNA]</scope>
    <source>
        <strain evidence="1 2">BC008</strain>
    </source>
</reference>
<dbReference type="Proteomes" id="UP000053372">
    <property type="component" value="Unassembled WGS sequence"/>
</dbReference>